<evidence type="ECO:0008006" key="5">
    <source>
        <dbReference type="Google" id="ProtNLM"/>
    </source>
</evidence>
<feature type="compositionally biased region" description="Polar residues" evidence="1">
    <location>
        <begin position="1"/>
        <end position="10"/>
    </location>
</feature>
<feature type="transmembrane region" description="Helical" evidence="2">
    <location>
        <begin position="111"/>
        <end position="130"/>
    </location>
</feature>
<feature type="transmembrane region" description="Helical" evidence="2">
    <location>
        <begin position="142"/>
        <end position="163"/>
    </location>
</feature>
<evidence type="ECO:0000313" key="3">
    <source>
        <dbReference type="EMBL" id="GHC71958.1"/>
    </source>
</evidence>
<keyword evidence="2" id="KW-1133">Transmembrane helix</keyword>
<feature type="transmembrane region" description="Helical" evidence="2">
    <location>
        <begin position="27"/>
        <end position="48"/>
    </location>
</feature>
<keyword evidence="4" id="KW-1185">Reference proteome</keyword>
<dbReference type="RefSeq" id="WP_189489799.1">
    <property type="nucleotide sequence ID" value="NZ_BMZO01000006.1"/>
</dbReference>
<organism evidence="3 4">
    <name type="scientific">Limoniibacter endophyticus</name>
    <dbReference type="NCBI Taxonomy" id="1565040"/>
    <lineage>
        <taxon>Bacteria</taxon>
        <taxon>Pseudomonadati</taxon>
        <taxon>Pseudomonadota</taxon>
        <taxon>Alphaproteobacteria</taxon>
        <taxon>Hyphomicrobiales</taxon>
        <taxon>Bartonellaceae</taxon>
        <taxon>Limoniibacter</taxon>
    </lineage>
</organism>
<keyword evidence="2" id="KW-0812">Transmembrane</keyword>
<proteinExistence type="predicted"/>
<gene>
    <name evidence="3" type="ORF">GCM10010136_19320</name>
</gene>
<evidence type="ECO:0000256" key="2">
    <source>
        <dbReference type="SAM" id="Phobius"/>
    </source>
</evidence>
<feature type="transmembrane region" description="Helical" evidence="2">
    <location>
        <begin position="54"/>
        <end position="74"/>
    </location>
</feature>
<dbReference type="EMBL" id="BMZO01000006">
    <property type="protein sequence ID" value="GHC71958.1"/>
    <property type="molecule type" value="Genomic_DNA"/>
</dbReference>
<comment type="caution">
    <text evidence="3">The sequence shown here is derived from an EMBL/GenBank/DDBJ whole genome shotgun (WGS) entry which is preliminary data.</text>
</comment>
<protein>
    <recommendedName>
        <fullName evidence="5">DUF340 domain-containing protein</fullName>
    </recommendedName>
</protein>
<evidence type="ECO:0000256" key="1">
    <source>
        <dbReference type="SAM" id="MobiDB-lite"/>
    </source>
</evidence>
<evidence type="ECO:0000313" key="4">
    <source>
        <dbReference type="Proteomes" id="UP000641137"/>
    </source>
</evidence>
<keyword evidence="2" id="KW-0472">Membrane</keyword>
<accession>A0A8J3GH12</accession>
<dbReference type="Proteomes" id="UP000641137">
    <property type="component" value="Unassembled WGS sequence"/>
</dbReference>
<dbReference type="AlphaFoldDB" id="A0A8J3GH12"/>
<reference evidence="3" key="1">
    <citation type="journal article" date="2014" name="Int. J. Syst. Evol. Microbiol.">
        <title>Complete genome sequence of Corynebacterium casei LMG S-19264T (=DSM 44701T), isolated from a smear-ripened cheese.</title>
        <authorList>
            <consortium name="US DOE Joint Genome Institute (JGI-PGF)"/>
            <person name="Walter F."/>
            <person name="Albersmeier A."/>
            <person name="Kalinowski J."/>
            <person name="Ruckert C."/>
        </authorList>
    </citation>
    <scope>NUCLEOTIDE SEQUENCE</scope>
    <source>
        <strain evidence="3">KCTC 42097</strain>
    </source>
</reference>
<sequence>MTINTAQNASAEPFLPTEGEDERKGDLTVFAAYLAVACVIGLISNWVATGTDPLTALPGMIVLYIVSLGGLIMARVIPVNLPAVAWTSLLAILVTIPGIPGTDWVVAKVEALNFLALATPALAYAGLALTKNEFDIARRSGWKIVIVAICVMFGTYIGSVAIADLTLRLSGQ</sequence>
<name>A0A8J3GH12_9HYPH</name>
<feature type="region of interest" description="Disordered" evidence="1">
    <location>
        <begin position="1"/>
        <end position="20"/>
    </location>
</feature>
<feature type="transmembrane region" description="Helical" evidence="2">
    <location>
        <begin position="81"/>
        <end position="99"/>
    </location>
</feature>
<reference evidence="3" key="2">
    <citation type="submission" date="2020-09" db="EMBL/GenBank/DDBJ databases">
        <authorList>
            <person name="Sun Q."/>
            <person name="Kim S."/>
        </authorList>
    </citation>
    <scope>NUCLEOTIDE SEQUENCE</scope>
    <source>
        <strain evidence="3">KCTC 42097</strain>
    </source>
</reference>